<proteinExistence type="predicted"/>
<dbReference type="Gene3D" id="1.10.30.50">
    <property type="match status" value="1"/>
</dbReference>
<dbReference type="InterPro" id="IPR002711">
    <property type="entry name" value="HNH"/>
</dbReference>
<dbReference type="SMART" id="SM00507">
    <property type="entry name" value="HNHc"/>
    <property type="match status" value="1"/>
</dbReference>
<name>A0A7Z0EK36_9ACTN</name>
<evidence type="ECO:0000313" key="2">
    <source>
        <dbReference type="EMBL" id="NYJ33560.1"/>
    </source>
</evidence>
<organism evidence="2 3">
    <name type="scientific">Nocardiopsis aegyptia</name>
    <dbReference type="NCBI Taxonomy" id="220378"/>
    <lineage>
        <taxon>Bacteria</taxon>
        <taxon>Bacillati</taxon>
        <taxon>Actinomycetota</taxon>
        <taxon>Actinomycetes</taxon>
        <taxon>Streptosporangiales</taxon>
        <taxon>Nocardiopsidaceae</taxon>
        <taxon>Nocardiopsis</taxon>
    </lineage>
</organism>
<dbReference type="EMBL" id="JACCFS010000001">
    <property type="protein sequence ID" value="NYJ33560.1"/>
    <property type="molecule type" value="Genomic_DNA"/>
</dbReference>
<dbReference type="Pfam" id="PF14239">
    <property type="entry name" value="RRXRR"/>
    <property type="match status" value="1"/>
</dbReference>
<dbReference type="Proteomes" id="UP000572051">
    <property type="component" value="Unassembled WGS sequence"/>
</dbReference>
<dbReference type="CDD" id="cd00085">
    <property type="entry name" value="HNHc"/>
    <property type="match status" value="1"/>
</dbReference>
<keyword evidence="3" id="KW-1185">Reference proteome</keyword>
<evidence type="ECO:0000259" key="1">
    <source>
        <dbReference type="SMART" id="SM00507"/>
    </source>
</evidence>
<dbReference type="Pfam" id="PF01844">
    <property type="entry name" value="HNH"/>
    <property type="match status" value="1"/>
</dbReference>
<dbReference type="InterPro" id="IPR052892">
    <property type="entry name" value="NA-targeting_endonuclease"/>
</dbReference>
<dbReference type="InterPro" id="IPR025938">
    <property type="entry name" value="RRXRR_dom"/>
</dbReference>
<reference evidence="2 3" key="1">
    <citation type="submission" date="2020-07" db="EMBL/GenBank/DDBJ databases">
        <title>Sequencing the genomes of 1000 actinobacteria strains.</title>
        <authorList>
            <person name="Klenk H.-P."/>
        </authorList>
    </citation>
    <scope>NUCLEOTIDE SEQUENCE [LARGE SCALE GENOMIC DNA]</scope>
    <source>
        <strain evidence="2 3">DSM 44442</strain>
    </source>
</reference>
<dbReference type="GO" id="GO:0008270">
    <property type="term" value="F:zinc ion binding"/>
    <property type="evidence" value="ECO:0007669"/>
    <property type="project" value="InterPro"/>
</dbReference>
<dbReference type="PANTHER" id="PTHR33877:SF2">
    <property type="entry name" value="OS07G0170200 PROTEIN"/>
    <property type="match status" value="1"/>
</dbReference>
<feature type="domain" description="HNH nuclease" evidence="1">
    <location>
        <begin position="52"/>
        <end position="103"/>
    </location>
</feature>
<dbReference type="GO" id="GO:0003676">
    <property type="term" value="F:nucleic acid binding"/>
    <property type="evidence" value="ECO:0007669"/>
    <property type="project" value="InterPro"/>
</dbReference>
<dbReference type="NCBIfam" id="NF040563">
    <property type="entry name" value="guided_IscB"/>
    <property type="match status" value="1"/>
</dbReference>
<dbReference type="GO" id="GO:0004519">
    <property type="term" value="F:endonuclease activity"/>
    <property type="evidence" value="ECO:0007669"/>
    <property type="project" value="InterPro"/>
</dbReference>
<gene>
    <name evidence="2" type="ORF">HNR10_001441</name>
</gene>
<accession>A0A7Z0EK36</accession>
<dbReference type="InterPro" id="IPR003615">
    <property type="entry name" value="HNH_nuc"/>
</dbReference>
<sequence>METTASWAGRLARLAPVRVAHVERAAFDTHALSAGRPLEGAAYQQGTLRGFEVREYLLAKFGRTCVYCGATDTPLNIDHVHPRSRGGSDRVANLVLACIPCNQAKADRPVEEFVTDPKTLAMIRAQAKAPLRDAAAVNATRWALWRSLDERLPTRVGSGGRTKWNRTRNRLPKSHTLDALAVGKLDTITEAARTVLSVACTGRGSYARTTPDKHGFPRLRRSRSKQYFGFATGDLVRALVPVGKRKGSHSGRVLVRARGNFDITTAHGRQAGINHRYVRLLQRVDGYAYTLRKEMGVSSPA</sequence>
<evidence type="ECO:0000313" key="3">
    <source>
        <dbReference type="Proteomes" id="UP000572051"/>
    </source>
</evidence>
<dbReference type="PANTHER" id="PTHR33877">
    <property type="entry name" value="SLL1193 PROTEIN"/>
    <property type="match status" value="1"/>
</dbReference>
<dbReference type="AlphaFoldDB" id="A0A7Z0EK36"/>
<dbReference type="InterPro" id="IPR047693">
    <property type="entry name" value="RNA-guided_IscB-like"/>
</dbReference>
<protein>
    <recommendedName>
        <fullName evidence="1">HNH nuclease domain-containing protein</fullName>
    </recommendedName>
</protein>
<comment type="caution">
    <text evidence="2">The sequence shown here is derived from an EMBL/GenBank/DDBJ whole genome shotgun (WGS) entry which is preliminary data.</text>
</comment>